<keyword evidence="9" id="KW-0472">Membrane</keyword>
<reference evidence="13" key="1">
    <citation type="journal article" date="2019" name="Int. J. Syst. Evol. Microbiol.">
        <title>The Global Catalogue of Microorganisms (GCM) 10K type strain sequencing project: providing services to taxonomists for standard genome sequencing and annotation.</title>
        <authorList>
            <consortium name="The Broad Institute Genomics Platform"/>
            <consortium name="The Broad Institute Genome Sequencing Center for Infectious Disease"/>
            <person name="Wu L."/>
            <person name="Ma J."/>
        </authorList>
    </citation>
    <scope>NUCLEOTIDE SEQUENCE [LARGE SCALE GENOMIC DNA]</scope>
    <source>
        <strain evidence="13">KCTC 42875</strain>
    </source>
</reference>
<evidence type="ECO:0000256" key="1">
    <source>
        <dbReference type="ARBA" id="ARBA00004383"/>
    </source>
</evidence>
<evidence type="ECO:0000256" key="3">
    <source>
        <dbReference type="ARBA" id="ARBA00022448"/>
    </source>
</evidence>
<keyword evidence="6" id="KW-0812">Transmembrane</keyword>
<keyword evidence="10" id="KW-0732">Signal</keyword>
<name>A0ABV7RT32_9GAMM</name>
<feature type="domain" description="TonB C-terminal" evidence="11">
    <location>
        <begin position="32"/>
        <end position="128"/>
    </location>
</feature>
<dbReference type="Pfam" id="PF03544">
    <property type="entry name" value="TonB_C"/>
    <property type="match status" value="1"/>
</dbReference>
<feature type="signal peptide" evidence="10">
    <location>
        <begin position="1"/>
        <end position="21"/>
    </location>
</feature>
<dbReference type="InterPro" id="IPR051045">
    <property type="entry name" value="TonB-dependent_transducer"/>
</dbReference>
<dbReference type="SUPFAM" id="SSF74653">
    <property type="entry name" value="TolA/TonB C-terminal domain"/>
    <property type="match status" value="1"/>
</dbReference>
<dbReference type="PANTHER" id="PTHR33446:SF2">
    <property type="entry name" value="PROTEIN TONB"/>
    <property type="match status" value="1"/>
</dbReference>
<evidence type="ECO:0000256" key="4">
    <source>
        <dbReference type="ARBA" id="ARBA00022475"/>
    </source>
</evidence>
<evidence type="ECO:0000256" key="2">
    <source>
        <dbReference type="ARBA" id="ARBA00006555"/>
    </source>
</evidence>
<keyword evidence="8" id="KW-1133">Transmembrane helix</keyword>
<evidence type="ECO:0000256" key="6">
    <source>
        <dbReference type="ARBA" id="ARBA00022692"/>
    </source>
</evidence>
<dbReference type="PROSITE" id="PS51257">
    <property type="entry name" value="PROKAR_LIPOPROTEIN"/>
    <property type="match status" value="1"/>
</dbReference>
<dbReference type="Proteomes" id="UP001595740">
    <property type="component" value="Unassembled WGS sequence"/>
</dbReference>
<organism evidence="12 13">
    <name type="scientific">Lysobacter cavernae</name>
    <dbReference type="NCBI Taxonomy" id="1685901"/>
    <lineage>
        <taxon>Bacteria</taxon>
        <taxon>Pseudomonadati</taxon>
        <taxon>Pseudomonadota</taxon>
        <taxon>Gammaproteobacteria</taxon>
        <taxon>Lysobacterales</taxon>
        <taxon>Lysobacteraceae</taxon>
        <taxon>Lysobacter</taxon>
    </lineage>
</organism>
<evidence type="ECO:0000259" key="11">
    <source>
        <dbReference type="PROSITE" id="PS52015"/>
    </source>
</evidence>
<comment type="caution">
    <text evidence="12">The sequence shown here is derived from an EMBL/GenBank/DDBJ whole genome shotgun (WGS) entry which is preliminary data.</text>
</comment>
<keyword evidence="13" id="KW-1185">Reference proteome</keyword>
<evidence type="ECO:0000313" key="13">
    <source>
        <dbReference type="Proteomes" id="UP001595740"/>
    </source>
</evidence>
<dbReference type="Gene3D" id="3.30.1150.10">
    <property type="match status" value="1"/>
</dbReference>
<accession>A0ABV7RT32</accession>
<evidence type="ECO:0000256" key="5">
    <source>
        <dbReference type="ARBA" id="ARBA00022519"/>
    </source>
</evidence>
<evidence type="ECO:0000256" key="10">
    <source>
        <dbReference type="SAM" id="SignalP"/>
    </source>
</evidence>
<dbReference type="NCBIfam" id="TIGR01352">
    <property type="entry name" value="tonB_Cterm"/>
    <property type="match status" value="1"/>
</dbReference>
<evidence type="ECO:0000313" key="12">
    <source>
        <dbReference type="EMBL" id="MFC3551827.1"/>
    </source>
</evidence>
<sequence length="140" mass="15062">MNTLRQCLPACCAVALGTLLAACHQGPAVPSIPSTKLMAIDTPPPAYPPELACDEIGGQVVLLMSIGPDGRPKDVRTAQSSRVQALDQAAHEAVRHWRFQPATRGGQPVTTTLQVPVNFKPPVMRPDSCFVLDEQRKREG</sequence>
<proteinExistence type="inferred from homology"/>
<dbReference type="RefSeq" id="WP_386759587.1">
    <property type="nucleotide sequence ID" value="NZ_JBHRXK010000005.1"/>
</dbReference>
<protein>
    <submittedName>
        <fullName evidence="12">Energy transducer TonB</fullName>
    </submittedName>
</protein>
<gene>
    <name evidence="12" type="ORF">ACFOLC_12515</name>
</gene>
<comment type="similarity">
    <text evidence="2">Belongs to the TonB family.</text>
</comment>
<keyword evidence="3" id="KW-0813">Transport</keyword>
<evidence type="ECO:0000256" key="7">
    <source>
        <dbReference type="ARBA" id="ARBA00022927"/>
    </source>
</evidence>
<evidence type="ECO:0000256" key="8">
    <source>
        <dbReference type="ARBA" id="ARBA00022989"/>
    </source>
</evidence>
<keyword evidence="5" id="KW-0997">Cell inner membrane</keyword>
<dbReference type="InterPro" id="IPR006260">
    <property type="entry name" value="TonB/TolA_C"/>
</dbReference>
<keyword evidence="4" id="KW-1003">Cell membrane</keyword>
<comment type="subcellular location">
    <subcellularLocation>
        <location evidence="1">Cell inner membrane</location>
        <topology evidence="1">Single-pass membrane protein</topology>
        <orientation evidence="1">Periplasmic side</orientation>
    </subcellularLocation>
</comment>
<dbReference type="PROSITE" id="PS52015">
    <property type="entry name" value="TONB_CTD"/>
    <property type="match status" value="1"/>
</dbReference>
<evidence type="ECO:0000256" key="9">
    <source>
        <dbReference type="ARBA" id="ARBA00023136"/>
    </source>
</evidence>
<dbReference type="EMBL" id="JBHRXK010000005">
    <property type="protein sequence ID" value="MFC3551827.1"/>
    <property type="molecule type" value="Genomic_DNA"/>
</dbReference>
<dbReference type="InterPro" id="IPR037682">
    <property type="entry name" value="TonB_C"/>
</dbReference>
<dbReference type="PANTHER" id="PTHR33446">
    <property type="entry name" value="PROTEIN TONB-RELATED"/>
    <property type="match status" value="1"/>
</dbReference>
<feature type="chain" id="PRO_5045141022" evidence="10">
    <location>
        <begin position="22"/>
        <end position="140"/>
    </location>
</feature>
<keyword evidence="7" id="KW-0653">Protein transport</keyword>